<keyword evidence="1" id="KW-1003">Cell membrane</keyword>
<dbReference type="InterPro" id="IPR003593">
    <property type="entry name" value="AAA+_ATPase"/>
</dbReference>
<dbReference type="EMBL" id="CP069798">
    <property type="protein sequence ID" value="QRQ82144.1"/>
    <property type="molecule type" value="Genomic_DNA"/>
</dbReference>
<dbReference type="Gene3D" id="3.40.50.300">
    <property type="entry name" value="P-loop containing nucleotide triphosphate hydrolases"/>
    <property type="match status" value="1"/>
</dbReference>
<dbReference type="InterPro" id="IPR027417">
    <property type="entry name" value="P-loop_NTPase"/>
</dbReference>
<sequence>MSDIHLAGISKIYGKNGLRVLPLLAQGMSSREVLAATGCQVGLYDINLHIPAGEVFCMMGLSGSGKSTLVRHINRLIDPSCGSVHVGDLNVTALDAAGLREYRRRRVSMVFQHFGLLPHLTVQQNAEYALRVRGVPPPQQAEQAVYWLGEVGLGGYEQHYPDQLSGGMRQRVGLARALAADTDIVLMDEPFSALDPLIRQKLQQQVLDLQARLNKTIVFITHDIEEAMLMGSRIAMLNAGRLVQVGTPTELRHHPADDYVAEFMQSAR</sequence>
<name>A0A892ZKQ2_9NEIS</name>
<evidence type="ECO:0000256" key="1">
    <source>
        <dbReference type="ARBA" id="ARBA00022475"/>
    </source>
</evidence>
<feature type="domain" description="ABC transporter" evidence="4">
    <location>
        <begin position="28"/>
        <end position="264"/>
    </location>
</feature>
<keyword evidence="6" id="KW-1185">Reference proteome</keyword>
<keyword evidence="3 5" id="KW-0067">ATP-binding</keyword>
<gene>
    <name evidence="5" type="ORF">JQU52_01535</name>
</gene>
<dbReference type="Proteomes" id="UP000653156">
    <property type="component" value="Chromosome"/>
</dbReference>
<dbReference type="GO" id="GO:0016887">
    <property type="term" value="F:ATP hydrolysis activity"/>
    <property type="evidence" value="ECO:0007669"/>
    <property type="project" value="InterPro"/>
</dbReference>
<dbReference type="SUPFAM" id="SSF52540">
    <property type="entry name" value="P-loop containing nucleoside triphosphate hydrolases"/>
    <property type="match status" value="1"/>
</dbReference>
<accession>A0A892ZKQ2</accession>
<keyword evidence="2" id="KW-0547">Nucleotide-binding</keyword>
<evidence type="ECO:0000259" key="4">
    <source>
        <dbReference type="PROSITE" id="PS50893"/>
    </source>
</evidence>
<proteinExistence type="predicted"/>
<protein>
    <submittedName>
        <fullName evidence="5">ATP-binding cassette domain-containing protein</fullName>
    </submittedName>
</protein>
<evidence type="ECO:0000313" key="6">
    <source>
        <dbReference type="Proteomes" id="UP000653156"/>
    </source>
</evidence>
<dbReference type="GO" id="GO:0005524">
    <property type="term" value="F:ATP binding"/>
    <property type="evidence" value="ECO:0007669"/>
    <property type="project" value="UniProtKB-KW"/>
</dbReference>
<dbReference type="PROSITE" id="PS00211">
    <property type="entry name" value="ABC_TRANSPORTER_1"/>
    <property type="match status" value="1"/>
</dbReference>
<dbReference type="InterPro" id="IPR051921">
    <property type="entry name" value="ABC_osmolyte_uptake_ATP-bind"/>
</dbReference>
<dbReference type="AlphaFoldDB" id="A0A892ZKQ2"/>
<evidence type="ECO:0000313" key="5">
    <source>
        <dbReference type="EMBL" id="QRQ82144.1"/>
    </source>
</evidence>
<evidence type="ECO:0000256" key="2">
    <source>
        <dbReference type="ARBA" id="ARBA00022741"/>
    </source>
</evidence>
<dbReference type="PANTHER" id="PTHR43869:SF1">
    <property type="entry name" value="GLYCINE BETAINE_PROLINE BETAINE TRANSPORT SYSTEM ATP-BINDING PROTEIN PROV"/>
    <property type="match status" value="1"/>
</dbReference>
<dbReference type="PROSITE" id="PS50893">
    <property type="entry name" value="ABC_TRANSPORTER_2"/>
    <property type="match status" value="1"/>
</dbReference>
<dbReference type="InterPro" id="IPR017871">
    <property type="entry name" value="ABC_transporter-like_CS"/>
</dbReference>
<dbReference type="RefSeq" id="WP_230339434.1">
    <property type="nucleotide sequence ID" value="NZ_CP069798.1"/>
</dbReference>
<dbReference type="SMART" id="SM00382">
    <property type="entry name" value="AAA"/>
    <property type="match status" value="1"/>
</dbReference>
<dbReference type="InterPro" id="IPR003439">
    <property type="entry name" value="ABC_transporter-like_ATP-bd"/>
</dbReference>
<dbReference type="Pfam" id="PF00005">
    <property type="entry name" value="ABC_tran"/>
    <property type="match status" value="1"/>
</dbReference>
<reference evidence="5" key="1">
    <citation type="submission" date="2021-02" db="EMBL/GenBank/DDBJ databases">
        <title>Neisseriaceae sp. 26B isolated from the cloaca of a Common Toad-headed Turtle (Mesoclemmys nasuta).</title>
        <authorList>
            <person name="Spergser J."/>
            <person name="Busse H.-J."/>
        </authorList>
    </citation>
    <scope>NUCLEOTIDE SEQUENCE</scope>
    <source>
        <strain evidence="5">26B</strain>
    </source>
</reference>
<keyword evidence="1" id="KW-0472">Membrane</keyword>
<dbReference type="KEGG" id="ptes:JQU52_01535"/>
<evidence type="ECO:0000256" key="3">
    <source>
        <dbReference type="ARBA" id="ARBA00022840"/>
    </source>
</evidence>
<dbReference type="PANTHER" id="PTHR43869">
    <property type="entry name" value="GLYCINE BETAINE/PROLINE BETAINE TRANSPORT SYSTEM ATP-BINDING PROTEIN PROV"/>
    <property type="match status" value="1"/>
</dbReference>
<organism evidence="5 6">
    <name type="scientific">Paralysiella testudinis</name>
    <dbReference type="NCBI Taxonomy" id="2809020"/>
    <lineage>
        <taxon>Bacteria</taxon>
        <taxon>Pseudomonadati</taxon>
        <taxon>Pseudomonadota</taxon>
        <taxon>Betaproteobacteria</taxon>
        <taxon>Neisseriales</taxon>
        <taxon>Neisseriaceae</taxon>
        <taxon>Paralysiella</taxon>
    </lineage>
</organism>